<evidence type="ECO:0000313" key="1">
    <source>
        <dbReference type="EMBL" id="KAK5263177.1"/>
    </source>
</evidence>
<dbReference type="PANTHER" id="PTHR45815">
    <property type="entry name" value="PROTEIN DISULFIDE-ISOMERASE A6"/>
    <property type="match status" value="1"/>
</dbReference>
<feature type="non-terminal residue" evidence="1">
    <location>
        <position position="74"/>
    </location>
</feature>
<dbReference type="SUPFAM" id="SSF52833">
    <property type="entry name" value="Thioredoxin-like"/>
    <property type="match status" value="1"/>
</dbReference>
<name>A0ABR0M0A8_9PEZI</name>
<evidence type="ECO:0008006" key="3">
    <source>
        <dbReference type="Google" id="ProtNLM"/>
    </source>
</evidence>
<proteinExistence type="predicted"/>
<dbReference type="Proteomes" id="UP001357485">
    <property type="component" value="Unassembled WGS sequence"/>
</dbReference>
<sequence length="74" mass="8062">MGVQGFPTLKIIKPGKKTGKPVVEDYQGQRTAKAIVDAVVDKIPNHVNRVADRTLDEWLATGNDTAKAVLFSDK</sequence>
<evidence type="ECO:0000313" key="2">
    <source>
        <dbReference type="Proteomes" id="UP001357485"/>
    </source>
</evidence>
<dbReference type="Gene3D" id="3.40.30.10">
    <property type="entry name" value="Glutaredoxin"/>
    <property type="match status" value="1"/>
</dbReference>
<comment type="caution">
    <text evidence="1">The sequence shown here is derived from an EMBL/GenBank/DDBJ whole genome shotgun (WGS) entry which is preliminary data.</text>
</comment>
<protein>
    <recommendedName>
        <fullName evidence="3">Thioredoxin domain-containing protein</fullName>
    </recommendedName>
</protein>
<accession>A0ABR0M0A8</accession>
<dbReference type="InterPro" id="IPR036249">
    <property type="entry name" value="Thioredoxin-like_sf"/>
</dbReference>
<keyword evidence="2" id="KW-1185">Reference proteome</keyword>
<gene>
    <name evidence="1" type="ORF">LTR16_012850</name>
</gene>
<dbReference type="EMBL" id="JAVRRA010006274">
    <property type="protein sequence ID" value="KAK5263177.1"/>
    <property type="molecule type" value="Genomic_DNA"/>
</dbReference>
<organism evidence="1 2">
    <name type="scientific">Cryomyces antarcticus</name>
    <dbReference type="NCBI Taxonomy" id="329879"/>
    <lineage>
        <taxon>Eukaryota</taxon>
        <taxon>Fungi</taxon>
        <taxon>Dikarya</taxon>
        <taxon>Ascomycota</taxon>
        <taxon>Pezizomycotina</taxon>
        <taxon>Dothideomycetes</taxon>
        <taxon>Dothideomycetes incertae sedis</taxon>
        <taxon>Cryomyces</taxon>
    </lineage>
</organism>
<reference evidence="1 2" key="1">
    <citation type="submission" date="2023-08" db="EMBL/GenBank/DDBJ databases">
        <title>Black Yeasts Isolated from many extreme environments.</title>
        <authorList>
            <person name="Coleine C."/>
            <person name="Stajich J.E."/>
            <person name="Selbmann L."/>
        </authorList>
    </citation>
    <scope>NUCLEOTIDE SEQUENCE [LARGE SCALE GENOMIC DNA]</scope>
    <source>
        <strain evidence="1 2">CCFEE 536</strain>
    </source>
</reference>
<dbReference type="PANTHER" id="PTHR45815:SF3">
    <property type="entry name" value="PROTEIN DISULFIDE-ISOMERASE A6"/>
    <property type="match status" value="1"/>
</dbReference>